<feature type="coiled-coil region" evidence="1">
    <location>
        <begin position="7"/>
        <end position="41"/>
    </location>
</feature>
<evidence type="ECO:0000313" key="2">
    <source>
        <dbReference type="EMBL" id="VAW09197.1"/>
    </source>
</evidence>
<name>A0A3B0T773_9ZZZZ</name>
<protein>
    <submittedName>
        <fullName evidence="2">Uncharacterized protein</fullName>
    </submittedName>
</protein>
<accession>A0A3B0T773</accession>
<keyword evidence="1" id="KW-0175">Coiled coil</keyword>
<dbReference type="AlphaFoldDB" id="A0A3B0T773"/>
<dbReference type="EMBL" id="UOEI01000693">
    <property type="protein sequence ID" value="VAW09197.1"/>
    <property type="molecule type" value="Genomic_DNA"/>
</dbReference>
<evidence type="ECO:0000256" key="1">
    <source>
        <dbReference type="SAM" id="Coils"/>
    </source>
</evidence>
<reference evidence="2" key="1">
    <citation type="submission" date="2018-06" db="EMBL/GenBank/DDBJ databases">
        <authorList>
            <person name="Zhirakovskaya E."/>
        </authorList>
    </citation>
    <scope>NUCLEOTIDE SEQUENCE</scope>
</reference>
<organism evidence="2">
    <name type="scientific">hydrothermal vent metagenome</name>
    <dbReference type="NCBI Taxonomy" id="652676"/>
    <lineage>
        <taxon>unclassified sequences</taxon>
        <taxon>metagenomes</taxon>
        <taxon>ecological metagenomes</taxon>
    </lineage>
</organism>
<gene>
    <name evidence="2" type="ORF">MNBD_ACTINO01-1463</name>
</gene>
<sequence length="92" mass="10592">MSLLDKIHTINDEIAQIDVDIDQARSELGMLEHLADDAARDAAVSENYEDRADAKMTRSDVVRCEKRITALHRERSKLVRKRDRMVTRLQDG</sequence>
<proteinExistence type="predicted"/>